<sequence length="565" mass="65012">MAYNLELGFFVTTRFALTNWAIIIWLNAEHKLTNERLIDSVICAEIPEPDANPRLYEVVKSFMIHGPCGNDRKSSPCMVKSKCSKHFSKKFIDRTSFDEDGYCKYRRRDHGHFVEKNGIQLDNRYVVPYNPTLLLRYQAHINVEFCNQSRSIKYLFKYVSKGHDKVTAKLSNSASNVANQENVDEIQTYYDCRYISPCEAVWRIFGFDINFREPSVERLPFYLPNQQGIVFQDDDPIDSVVFRDCREWFERKSGRSIGRLYYVSPGLDACYVMGLLNDDKEYIEGIVEGSKWSSGSYLSKLFATLLIHNTIARPAFVWENTWIHLSDDILLKEQHRTGNPDDDRVKEFALAEIENHLRTAHSRFAIPLNISENSTCHILQGSDLAELIVHTKLIIWDEAPMAHRHCFEALDRSLRDIMQSQNPELDIVLASLNASYLWSSCKVLTLTKNMRLAAGNSIDENKSIAEFADWILKIGDGSIGKSINDEEHEIIIDDDILITDVIDPIRSIVDSTYPQFLSNCHNHQYFCERAILSPTLEDVAHVNDFMLDLLPGEERIYLSSDSICN</sequence>
<comment type="catalytic activity">
    <reaction evidence="1">
        <text>ATP + H2O = ADP + phosphate + H(+)</text>
        <dbReference type="Rhea" id="RHEA:13065"/>
        <dbReference type="ChEBI" id="CHEBI:15377"/>
        <dbReference type="ChEBI" id="CHEBI:15378"/>
        <dbReference type="ChEBI" id="CHEBI:30616"/>
        <dbReference type="ChEBI" id="CHEBI:43474"/>
        <dbReference type="ChEBI" id="CHEBI:456216"/>
        <dbReference type="EC" id="5.6.2.3"/>
    </reaction>
</comment>
<comment type="similarity">
    <text evidence="1">Belongs to the helicase family.</text>
</comment>
<dbReference type="GO" id="GO:0016787">
    <property type="term" value="F:hydrolase activity"/>
    <property type="evidence" value="ECO:0007669"/>
    <property type="project" value="UniProtKB-KW"/>
</dbReference>
<dbReference type="GO" id="GO:0005524">
    <property type="term" value="F:ATP binding"/>
    <property type="evidence" value="ECO:0007669"/>
    <property type="project" value="UniProtKB-KW"/>
</dbReference>
<dbReference type="InterPro" id="IPR010285">
    <property type="entry name" value="DNA_helicase_pif1-like_DEAD"/>
</dbReference>
<dbReference type="Proteomes" id="UP000634136">
    <property type="component" value="Unassembled WGS sequence"/>
</dbReference>
<dbReference type="InterPro" id="IPR027417">
    <property type="entry name" value="P-loop_NTPase"/>
</dbReference>
<dbReference type="OrthoDB" id="3366231at2759"/>
<dbReference type="Gene3D" id="3.40.50.300">
    <property type="entry name" value="P-loop containing nucleotide triphosphate hydrolases"/>
    <property type="match status" value="1"/>
</dbReference>
<keyword evidence="4" id="KW-1185">Reference proteome</keyword>
<dbReference type="GO" id="GO:0000723">
    <property type="term" value="P:telomere maintenance"/>
    <property type="evidence" value="ECO:0007669"/>
    <property type="project" value="InterPro"/>
</dbReference>
<dbReference type="PANTHER" id="PTHR10492:SF101">
    <property type="entry name" value="ATP-DEPENDENT DNA HELICASE"/>
    <property type="match status" value="1"/>
</dbReference>
<dbReference type="EMBL" id="JAAIUW010000009">
    <property type="protein sequence ID" value="KAF7817106.1"/>
    <property type="molecule type" value="Genomic_DNA"/>
</dbReference>
<dbReference type="PANTHER" id="PTHR10492">
    <property type="match status" value="1"/>
</dbReference>
<evidence type="ECO:0000256" key="1">
    <source>
        <dbReference type="RuleBase" id="RU363044"/>
    </source>
</evidence>
<keyword evidence="1" id="KW-0233">DNA recombination</keyword>
<keyword evidence="1 3" id="KW-0347">Helicase</keyword>
<keyword evidence="1" id="KW-0067">ATP-binding</keyword>
<evidence type="ECO:0000259" key="2">
    <source>
        <dbReference type="Pfam" id="PF05970"/>
    </source>
</evidence>
<keyword evidence="1" id="KW-0378">Hydrolase</keyword>
<feature type="domain" description="DNA helicase Pif1-like DEAD-box helicase" evidence="2">
    <location>
        <begin position="358"/>
        <end position="422"/>
    </location>
</feature>
<comment type="caution">
    <text evidence="3">The sequence shown here is derived from an EMBL/GenBank/DDBJ whole genome shotgun (WGS) entry which is preliminary data.</text>
</comment>
<evidence type="ECO:0000313" key="3">
    <source>
        <dbReference type="EMBL" id="KAF7817106.1"/>
    </source>
</evidence>
<dbReference type="GO" id="GO:0043139">
    <property type="term" value="F:5'-3' DNA helicase activity"/>
    <property type="evidence" value="ECO:0007669"/>
    <property type="project" value="UniProtKB-EC"/>
</dbReference>
<reference evidence="3" key="1">
    <citation type="submission" date="2020-09" db="EMBL/GenBank/DDBJ databases">
        <title>Genome-Enabled Discovery of Anthraquinone Biosynthesis in Senna tora.</title>
        <authorList>
            <person name="Kang S.-H."/>
            <person name="Pandey R.P."/>
            <person name="Lee C.-M."/>
            <person name="Sim J.-S."/>
            <person name="Jeong J.-T."/>
            <person name="Choi B.-S."/>
            <person name="Jung M."/>
            <person name="Ginzburg D."/>
            <person name="Zhao K."/>
            <person name="Won S.Y."/>
            <person name="Oh T.-J."/>
            <person name="Yu Y."/>
            <person name="Kim N.-H."/>
            <person name="Lee O.R."/>
            <person name="Lee T.-H."/>
            <person name="Bashyal P."/>
            <person name="Kim T.-S."/>
            <person name="Lee W.-H."/>
            <person name="Kawkins C."/>
            <person name="Kim C.-K."/>
            <person name="Kim J.S."/>
            <person name="Ahn B.O."/>
            <person name="Rhee S.Y."/>
            <person name="Sohng J.K."/>
        </authorList>
    </citation>
    <scope>NUCLEOTIDE SEQUENCE</scope>
    <source>
        <tissue evidence="3">Leaf</tissue>
    </source>
</reference>
<dbReference type="GO" id="GO:0006281">
    <property type="term" value="P:DNA repair"/>
    <property type="evidence" value="ECO:0007669"/>
    <property type="project" value="UniProtKB-KW"/>
</dbReference>
<keyword evidence="1" id="KW-0547">Nucleotide-binding</keyword>
<protein>
    <recommendedName>
        <fullName evidence="1">ATP-dependent DNA helicase</fullName>
        <ecNumber evidence="1">5.6.2.3</ecNumber>
    </recommendedName>
</protein>
<keyword evidence="1" id="KW-0234">DNA repair</keyword>
<comment type="cofactor">
    <cofactor evidence="1">
        <name>Mg(2+)</name>
        <dbReference type="ChEBI" id="CHEBI:18420"/>
    </cofactor>
</comment>
<organism evidence="3 4">
    <name type="scientific">Senna tora</name>
    <dbReference type="NCBI Taxonomy" id="362788"/>
    <lineage>
        <taxon>Eukaryota</taxon>
        <taxon>Viridiplantae</taxon>
        <taxon>Streptophyta</taxon>
        <taxon>Embryophyta</taxon>
        <taxon>Tracheophyta</taxon>
        <taxon>Spermatophyta</taxon>
        <taxon>Magnoliopsida</taxon>
        <taxon>eudicotyledons</taxon>
        <taxon>Gunneridae</taxon>
        <taxon>Pentapetalae</taxon>
        <taxon>rosids</taxon>
        <taxon>fabids</taxon>
        <taxon>Fabales</taxon>
        <taxon>Fabaceae</taxon>
        <taxon>Caesalpinioideae</taxon>
        <taxon>Cassia clade</taxon>
        <taxon>Senna</taxon>
    </lineage>
</organism>
<proteinExistence type="inferred from homology"/>
<feature type="domain" description="DNA helicase Pif1-like DEAD-box helicase" evidence="2">
    <location>
        <begin position="426"/>
        <end position="481"/>
    </location>
</feature>
<keyword evidence="1" id="KW-0227">DNA damage</keyword>
<accession>A0A834T8L0</accession>
<gene>
    <name evidence="3" type="ORF">G2W53_031075</name>
</gene>
<dbReference type="EC" id="5.6.2.3" evidence="1"/>
<dbReference type="Pfam" id="PF05970">
    <property type="entry name" value="PIF1"/>
    <property type="match status" value="2"/>
</dbReference>
<dbReference type="GO" id="GO:0006310">
    <property type="term" value="P:DNA recombination"/>
    <property type="evidence" value="ECO:0007669"/>
    <property type="project" value="UniProtKB-KW"/>
</dbReference>
<evidence type="ECO:0000313" key="4">
    <source>
        <dbReference type="Proteomes" id="UP000634136"/>
    </source>
</evidence>
<dbReference type="AlphaFoldDB" id="A0A834T8L0"/>
<name>A0A834T8L0_9FABA</name>